<organism evidence="8 9">
    <name type="scientific">Roseicyclus elongatus DSM 19469</name>
    <dbReference type="NCBI Taxonomy" id="1294273"/>
    <lineage>
        <taxon>Bacteria</taxon>
        <taxon>Pseudomonadati</taxon>
        <taxon>Pseudomonadota</taxon>
        <taxon>Alphaproteobacteria</taxon>
        <taxon>Rhodobacterales</taxon>
        <taxon>Roseobacteraceae</taxon>
        <taxon>Roseicyclus</taxon>
    </lineage>
</organism>
<dbReference type="eggNOG" id="COG1295">
    <property type="taxonomic scope" value="Bacteria"/>
</dbReference>
<evidence type="ECO:0000256" key="6">
    <source>
        <dbReference type="SAM" id="MobiDB-lite"/>
    </source>
</evidence>
<evidence type="ECO:0000313" key="8">
    <source>
        <dbReference type="EMBL" id="AHM05118.1"/>
    </source>
</evidence>
<feature type="transmembrane region" description="Helical" evidence="7">
    <location>
        <begin position="229"/>
        <end position="251"/>
    </location>
</feature>
<evidence type="ECO:0000256" key="1">
    <source>
        <dbReference type="ARBA" id="ARBA00004651"/>
    </source>
</evidence>
<dbReference type="NCBIfam" id="TIGR00765">
    <property type="entry name" value="yihY_not_rbn"/>
    <property type="match status" value="1"/>
</dbReference>
<reference evidence="8 9" key="1">
    <citation type="submission" date="2013-03" db="EMBL/GenBank/DDBJ databases">
        <authorList>
            <person name="Fiebig A."/>
            <person name="Goeker M."/>
            <person name="Klenk H.-P.P."/>
        </authorList>
    </citation>
    <scope>NUCLEOTIDE SEQUENCE [LARGE SCALE GENOMIC DNA]</scope>
    <source>
        <strain evidence="9">DSM 19469</strain>
    </source>
</reference>
<keyword evidence="2" id="KW-1003">Cell membrane</keyword>
<dbReference type="PIRSF" id="PIRSF035875">
    <property type="entry name" value="RNase_BN"/>
    <property type="match status" value="1"/>
</dbReference>
<evidence type="ECO:0000256" key="5">
    <source>
        <dbReference type="ARBA" id="ARBA00023136"/>
    </source>
</evidence>
<evidence type="ECO:0000256" key="3">
    <source>
        <dbReference type="ARBA" id="ARBA00022692"/>
    </source>
</evidence>
<feature type="transmembrane region" description="Helical" evidence="7">
    <location>
        <begin position="104"/>
        <end position="128"/>
    </location>
</feature>
<dbReference type="EMBL" id="CP004372">
    <property type="protein sequence ID" value="AHM05118.1"/>
    <property type="molecule type" value="Genomic_DNA"/>
</dbReference>
<dbReference type="AlphaFoldDB" id="W8RV31"/>
<dbReference type="RefSeq" id="WP_025312816.1">
    <property type="nucleotide sequence ID" value="NZ_CP004372.1"/>
</dbReference>
<feature type="transmembrane region" description="Helical" evidence="7">
    <location>
        <begin position="149"/>
        <end position="178"/>
    </location>
</feature>
<evidence type="ECO:0000313" key="9">
    <source>
        <dbReference type="Proteomes" id="UP000019593"/>
    </source>
</evidence>
<dbReference type="OrthoDB" id="9781030at2"/>
<feature type="transmembrane region" description="Helical" evidence="7">
    <location>
        <begin position="43"/>
        <end position="73"/>
    </location>
</feature>
<dbReference type="Proteomes" id="UP000019593">
    <property type="component" value="Chromosome"/>
</dbReference>
<dbReference type="InterPro" id="IPR017039">
    <property type="entry name" value="Virul_fac_BrkB"/>
</dbReference>
<keyword evidence="3 7" id="KW-0812">Transmembrane</keyword>
<feature type="transmembrane region" description="Helical" evidence="7">
    <location>
        <begin position="198"/>
        <end position="217"/>
    </location>
</feature>
<feature type="region of interest" description="Disordered" evidence="6">
    <location>
        <begin position="297"/>
        <end position="322"/>
    </location>
</feature>
<keyword evidence="9" id="KW-1185">Reference proteome</keyword>
<evidence type="ECO:0000256" key="2">
    <source>
        <dbReference type="ARBA" id="ARBA00022475"/>
    </source>
</evidence>
<gene>
    <name evidence="8" type="ORF">roselon_02820</name>
</gene>
<evidence type="ECO:0000256" key="4">
    <source>
        <dbReference type="ARBA" id="ARBA00022989"/>
    </source>
</evidence>
<keyword evidence="4 7" id="KW-1133">Transmembrane helix</keyword>
<comment type="subcellular location">
    <subcellularLocation>
        <location evidence="1">Cell membrane</location>
        <topology evidence="1">Multi-pass membrane protein</topology>
    </subcellularLocation>
</comment>
<dbReference type="PANTHER" id="PTHR30213">
    <property type="entry name" value="INNER MEMBRANE PROTEIN YHJD"/>
    <property type="match status" value="1"/>
</dbReference>
<dbReference type="PANTHER" id="PTHR30213:SF0">
    <property type="entry name" value="UPF0761 MEMBRANE PROTEIN YIHY"/>
    <property type="match status" value="1"/>
</dbReference>
<accession>W8RV31</accession>
<proteinExistence type="predicted"/>
<evidence type="ECO:0000256" key="7">
    <source>
        <dbReference type="SAM" id="Phobius"/>
    </source>
</evidence>
<keyword evidence="5 7" id="KW-0472">Membrane</keyword>
<feature type="transmembrane region" description="Helical" evidence="7">
    <location>
        <begin position="263"/>
        <end position="287"/>
    </location>
</feature>
<sequence>MAQADSSRDTHTEQTARRPSQFGLADLKQAAQRVITRTGRDRIGLVAAGVAFYALLALFPGITALVALAGLILDPGDIIAPLENGTAALPPAAREILLGQVRDVAGGASASLNLAALAGLALAIYSASRGVANLMAGLNVAYEEEEARGFFALLALTLMLTLFLLITLSLVLAVFAILPAILALAGDRPALAMAAEIARWPLFFLMGALIFSTLYRFGPSRRAARWRWLAPGGLLACAFWIAGTAGFGWYVETLGSYAETFGALAGVIVLLLWLWLSAFAVLFGAVVDAELEHQTRHDSTVGPDRPMGARGAVKADSYAGDA</sequence>
<dbReference type="GO" id="GO:0005886">
    <property type="term" value="C:plasma membrane"/>
    <property type="evidence" value="ECO:0007669"/>
    <property type="project" value="UniProtKB-SubCell"/>
</dbReference>
<dbReference type="STRING" id="1294273.roselon_02820"/>
<dbReference type="HOGENOM" id="CLU_045539_0_0_5"/>
<protein>
    <submittedName>
        <fullName evidence="8">Ribonuclease BN, putative</fullName>
    </submittedName>
</protein>
<dbReference type="KEGG" id="red:roselon_02820"/>
<name>W8RV31_9RHOB</name>
<dbReference type="Pfam" id="PF03631">
    <property type="entry name" value="Virul_fac_BrkB"/>
    <property type="match status" value="1"/>
</dbReference>